<protein>
    <submittedName>
        <fullName evidence="1">Uncharacterized protein</fullName>
    </submittedName>
</protein>
<comment type="caution">
    <text evidence="1">The sequence shown here is derived from an EMBL/GenBank/DDBJ whole genome shotgun (WGS) entry which is preliminary data.</text>
</comment>
<feature type="non-terminal residue" evidence="1">
    <location>
        <position position="1"/>
    </location>
</feature>
<dbReference type="EMBL" id="BARV01026311">
    <property type="protein sequence ID" value="GAI39490.1"/>
    <property type="molecule type" value="Genomic_DNA"/>
</dbReference>
<accession>X1PKD5</accession>
<organism evidence="1">
    <name type="scientific">marine sediment metagenome</name>
    <dbReference type="NCBI Taxonomy" id="412755"/>
    <lineage>
        <taxon>unclassified sequences</taxon>
        <taxon>metagenomes</taxon>
        <taxon>ecological metagenomes</taxon>
    </lineage>
</organism>
<gene>
    <name evidence="1" type="ORF">S06H3_42535</name>
</gene>
<sequence>CEMGDLTRLMAVIQGMSINQLRLVLRFAVLLAEVGENRRVARVED</sequence>
<proteinExistence type="predicted"/>
<dbReference type="AlphaFoldDB" id="X1PKD5"/>
<reference evidence="1" key="1">
    <citation type="journal article" date="2014" name="Front. Microbiol.">
        <title>High frequency of phylogenetically diverse reductive dehalogenase-homologous genes in deep subseafloor sedimentary metagenomes.</title>
        <authorList>
            <person name="Kawai M."/>
            <person name="Futagami T."/>
            <person name="Toyoda A."/>
            <person name="Takaki Y."/>
            <person name="Nishi S."/>
            <person name="Hori S."/>
            <person name="Arai W."/>
            <person name="Tsubouchi T."/>
            <person name="Morono Y."/>
            <person name="Uchiyama I."/>
            <person name="Ito T."/>
            <person name="Fujiyama A."/>
            <person name="Inagaki F."/>
            <person name="Takami H."/>
        </authorList>
    </citation>
    <scope>NUCLEOTIDE SEQUENCE</scope>
    <source>
        <strain evidence="1">Expedition CK06-06</strain>
    </source>
</reference>
<name>X1PKD5_9ZZZZ</name>
<evidence type="ECO:0000313" key="1">
    <source>
        <dbReference type="EMBL" id="GAI39490.1"/>
    </source>
</evidence>